<proteinExistence type="predicted"/>
<evidence type="ECO:0000313" key="3">
    <source>
        <dbReference type="EMBL" id="KAK6183146.1"/>
    </source>
</evidence>
<dbReference type="Pfam" id="PF12248">
    <property type="entry name" value="Methyltransf_FA"/>
    <property type="match status" value="1"/>
</dbReference>
<gene>
    <name evidence="3" type="ORF">SNE40_010678</name>
</gene>
<protein>
    <recommendedName>
        <fullName evidence="2">Farnesoic acid O-methyl transferase domain-containing protein</fullName>
    </recommendedName>
</protein>
<keyword evidence="4" id="KW-1185">Reference proteome</keyword>
<dbReference type="InterPro" id="IPR022041">
    <property type="entry name" value="Methyltransf_FA"/>
</dbReference>
<dbReference type="EMBL" id="JAZGQO010000007">
    <property type="protein sequence ID" value="KAK6183146.1"/>
    <property type="molecule type" value="Genomic_DNA"/>
</dbReference>
<reference evidence="3 4" key="1">
    <citation type="submission" date="2024-01" db="EMBL/GenBank/DDBJ databases">
        <title>The genome of the rayed Mediterranean limpet Patella caerulea (Linnaeus, 1758).</title>
        <authorList>
            <person name="Anh-Thu Weber A."/>
            <person name="Halstead-Nussloch G."/>
        </authorList>
    </citation>
    <scope>NUCLEOTIDE SEQUENCE [LARGE SCALE GENOMIC DNA]</scope>
    <source>
        <strain evidence="3">AATW-2023a</strain>
        <tissue evidence="3">Whole specimen</tissue>
    </source>
</reference>
<evidence type="ECO:0000313" key="4">
    <source>
        <dbReference type="Proteomes" id="UP001347796"/>
    </source>
</evidence>
<keyword evidence="1" id="KW-0732">Signal</keyword>
<sequence length="173" mass="19770">MALLWSQVLILICCVTSSNSEIIHIDADAPYMKFINIESKTSELIWIKGRQDAAIGLFQFSNTSSMVYEFIIGGWSNTLAAIRYKQHYPNPLEFTKHEPDLLLNPHQFMPFWVEWTSNNVCIKPGTVGSNGQAMQSTRFNDTTPIRYISFRTGMKYALKFAYDLSCKKPNISL</sequence>
<name>A0AAN8Q0J2_PATCE</name>
<comment type="caution">
    <text evidence="3">The sequence shown here is derived from an EMBL/GenBank/DDBJ whole genome shotgun (WGS) entry which is preliminary data.</text>
</comment>
<feature type="domain" description="Farnesoic acid O-methyl transferase" evidence="2">
    <location>
        <begin position="36"/>
        <end position="163"/>
    </location>
</feature>
<evidence type="ECO:0000256" key="1">
    <source>
        <dbReference type="SAM" id="SignalP"/>
    </source>
</evidence>
<accession>A0AAN8Q0J2</accession>
<organism evidence="3 4">
    <name type="scientific">Patella caerulea</name>
    <name type="common">Rayed Mediterranean limpet</name>
    <dbReference type="NCBI Taxonomy" id="87958"/>
    <lineage>
        <taxon>Eukaryota</taxon>
        <taxon>Metazoa</taxon>
        <taxon>Spiralia</taxon>
        <taxon>Lophotrochozoa</taxon>
        <taxon>Mollusca</taxon>
        <taxon>Gastropoda</taxon>
        <taxon>Patellogastropoda</taxon>
        <taxon>Patelloidea</taxon>
        <taxon>Patellidae</taxon>
        <taxon>Patella</taxon>
    </lineage>
</organism>
<dbReference type="Proteomes" id="UP001347796">
    <property type="component" value="Unassembled WGS sequence"/>
</dbReference>
<feature type="signal peptide" evidence="1">
    <location>
        <begin position="1"/>
        <end position="20"/>
    </location>
</feature>
<evidence type="ECO:0000259" key="2">
    <source>
        <dbReference type="Pfam" id="PF12248"/>
    </source>
</evidence>
<dbReference type="AlphaFoldDB" id="A0AAN8Q0J2"/>
<feature type="chain" id="PRO_5043005191" description="Farnesoic acid O-methyl transferase domain-containing protein" evidence="1">
    <location>
        <begin position="21"/>
        <end position="173"/>
    </location>
</feature>